<dbReference type="RefSeq" id="WP_087145780.1">
    <property type="nucleotide sequence ID" value="NZ_FUKJ01000038.1"/>
</dbReference>
<feature type="domain" description="DNA-binding protein H-NS-like C-terminal" evidence="5">
    <location>
        <begin position="60"/>
        <end position="105"/>
    </location>
</feature>
<dbReference type="EMBL" id="FUKJ01000038">
    <property type="protein sequence ID" value="SJM89766.1"/>
    <property type="molecule type" value="Genomic_DNA"/>
</dbReference>
<evidence type="ECO:0000256" key="3">
    <source>
        <dbReference type="ARBA" id="ARBA00022490"/>
    </source>
</evidence>
<keyword evidence="4 6" id="KW-0238">DNA-binding</keyword>
<keyword evidence="7" id="KW-1185">Reference proteome</keyword>
<dbReference type="InterPro" id="IPR037150">
    <property type="entry name" value="H-NS_C_dom_sf"/>
</dbReference>
<dbReference type="PANTHER" id="PTHR38097">
    <property type="match status" value="1"/>
</dbReference>
<dbReference type="GO" id="GO:0003680">
    <property type="term" value="F:minor groove of adenine-thymine-rich DNA binding"/>
    <property type="evidence" value="ECO:0007669"/>
    <property type="project" value="TreeGrafter"/>
</dbReference>
<dbReference type="PANTHER" id="PTHR38097:SF2">
    <property type="entry name" value="DNA-BINDING PROTEIN STPA"/>
    <property type="match status" value="1"/>
</dbReference>
<name>A0A1R4H0M9_9GAMM</name>
<dbReference type="OrthoDB" id="5297879at2"/>
<comment type="subcellular location">
    <subcellularLocation>
        <location evidence="1">Cytoplasm</location>
        <location evidence="1">Nucleoid</location>
    </subcellularLocation>
</comment>
<dbReference type="Proteomes" id="UP000195442">
    <property type="component" value="Unassembled WGS sequence"/>
</dbReference>
<dbReference type="GO" id="GO:0000976">
    <property type="term" value="F:transcription cis-regulatory region binding"/>
    <property type="evidence" value="ECO:0007669"/>
    <property type="project" value="TreeGrafter"/>
</dbReference>
<evidence type="ECO:0000256" key="1">
    <source>
        <dbReference type="ARBA" id="ARBA00004453"/>
    </source>
</evidence>
<evidence type="ECO:0000256" key="2">
    <source>
        <dbReference type="ARBA" id="ARBA00010610"/>
    </source>
</evidence>
<evidence type="ECO:0000256" key="4">
    <source>
        <dbReference type="ARBA" id="ARBA00023125"/>
    </source>
</evidence>
<dbReference type="GO" id="GO:0032993">
    <property type="term" value="C:protein-DNA complex"/>
    <property type="evidence" value="ECO:0007669"/>
    <property type="project" value="TreeGrafter"/>
</dbReference>
<protein>
    <submittedName>
        <fullName evidence="6">DNA-binding protein H-NS</fullName>
    </submittedName>
</protein>
<dbReference type="SUPFAM" id="SSF81273">
    <property type="entry name" value="H-NS histone-like proteins"/>
    <property type="match status" value="1"/>
</dbReference>
<accession>A0A1R4H0M9</accession>
<dbReference type="SMART" id="SM00528">
    <property type="entry name" value="HNS"/>
    <property type="match status" value="1"/>
</dbReference>
<reference evidence="7" key="1">
    <citation type="submission" date="2017-02" db="EMBL/GenBank/DDBJ databases">
        <authorList>
            <person name="Daims H."/>
        </authorList>
    </citation>
    <scope>NUCLEOTIDE SEQUENCE [LARGE SCALE GENOMIC DNA]</scope>
</reference>
<evidence type="ECO:0000313" key="7">
    <source>
        <dbReference type="Proteomes" id="UP000195442"/>
    </source>
</evidence>
<gene>
    <name evidence="6" type="ORF">CRENPOLYSF2_1320008</name>
</gene>
<proteinExistence type="inferred from homology"/>
<dbReference type="GO" id="GO:0001217">
    <property type="term" value="F:DNA-binding transcription repressor activity"/>
    <property type="evidence" value="ECO:0007669"/>
    <property type="project" value="TreeGrafter"/>
</dbReference>
<evidence type="ECO:0000313" key="6">
    <source>
        <dbReference type="EMBL" id="SJM89766.1"/>
    </source>
</evidence>
<evidence type="ECO:0000259" key="5">
    <source>
        <dbReference type="SMART" id="SM00528"/>
    </source>
</evidence>
<dbReference type="Gene3D" id="4.10.430.10">
    <property type="entry name" value="Histone-like protein H-NS, C-terminal domain"/>
    <property type="match status" value="1"/>
</dbReference>
<dbReference type="GO" id="GO:0005829">
    <property type="term" value="C:cytosol"/>
    <property type="evidence" value="ECO:0007669"/>
    <property type="project" value="TreeGrafter"/>
</dbReference>
<organism evidence="6 7">
    <name type="scientific">Crenothrix polyspora</name>
    <dbReference type="NCBI Taxonomy" id="360316"/>
    <lineage>
        <taxon>Bacteria</taxon>
        <taxon>Pseudomonadati</taxon>
        <taxon>Pseudomonadota</taxon>
        <taxon>Gammaproteobacteria</taxon>
        <taxon>Methylococcales</taxon>
        <taxon>Crenotrichaceae</taxon>
        <taxon>Crenothrix</taxon>
    </lineage>
</organism>
<keyword evidence="3" id="KW-0963">Cytoplasm</keyword>
<comment type="similarity">
    <text evidence="2">Belongs to the histone-like protein H-NS family.</text>
</comment>
<dbReference type="Pfam" id="PF00816">
    <property type="entry name" value="Histone_HNS"/>
    <property type="match status" value="1"/>
</dbReference>
<sequence length="105" mass="11999">MTNYEKMNVTELQSLIGNAEKALRHLQINQRKEVIAQIKELAASINVTAEIIENDKKLSVRKGMPVPVKYRHPDNSEKTWTGRGVMPTWLKTLVDAGHDRSEFKI</sequence>
<dbReference type="InterPro" id="IPR027444">
    <property type="entry name" value="H-NS_C_dom"/>
</dbReference>
<dbReference type="AlphaFoldDB" id="A0A1R4H0M9"/>
<dbReference type="GO" id="GO:0003681">
    <property type="term" value="F:bent DNA binding"/>
    <property type="evidence" value="ECO:0007669"/>
    <property type="project" value="TreeGrafter"/>
</dbReference>
<dbReference type="GO" id="GO:0009295">
    <property type="term" value="C:nucleoid"/>
    <property type="evidence" value="ECO:0007669"/>
    <property type="project" value="UniProtKB-SubCell"/>
</dbReference>